<dbReference type="InterPro" id="IPR013096">
    <property type="entry name" value="Cupin_2"/>
</dbReference>
<sequence length="187" mass="20569">MTRKMENPVTGVKVEILVSTAESQGKLFKIRSTMKARQMNRAPYHYHGHFSEHFRVVEGQLNLIVGDNKEHLTLKAGESYLVKPLCPHTFWNESSEPVTYTVEVTPAKQFEKALRLNHALAAAGKASPKGTPSNIFHMAILAQLGDTWLYGIPIGLQKSAFFIAAAVAKGVGMDKKLQALLPGDGNK</sequence>
<dbReference type="CDD" id="cd02208">
    <property type="entry name" value="cupin_RmlC-like"/>
    <property type="match status" value="1"/>
</dbReference>
<dbReference type="Gene3D" id="2.60.120.10">
    <property type="entry name" value="Jelly Rolls"/>
    <property type="match status" value="1"/>
</dbReference>
<gene>
    <name evidence="2" type="ORF">PbJCM13498_29060</name>
</gene>
<name>A0A5M4B2L9_9BACT</name>
<dbReference type="Pfam" id="PF07883">
    <property type="entry name" value="Cupin_2"/>
    <property type="match status" value="1"/>
</dbReference>
<dbReference type="InterPro" id="IPR011051">
    <property type="entry name" value="RmlC_Cupin_sf"/>
</dbReference>
<dbReference type="InterPro" id="IPR014710">
    <property type="entry name" value="RmlC-like_jellyroll"/>
</dbReference>
<dbReference type="InterPro" id="IPR053146">
    <property type="entry name" value="QDO-like"/>
</dbReference>
<evidence type="ECO:0000313" key="3">
    <source>
        <dbReference type="Proteomes" id="UP000391834"/>
    </source>
</evidence>
<dbReference type="Proteomes" id="UP000391834">
    <property type="component" value="Unassembled WGS sequence"/>
</dbReference>
<reference evidence="2 3" key="1">
    <citation type="submission" date="2019-10" db="EMBL/GenBank/DDBJ databases">
        <title>Prolixibacter strains distinguished by the presence of nitrate reductase genes were adept at nitrate-dependent anaerobic corrosion of metallic iron and carbon steel.</title>
        <authorList>
            <person name="Iino T."/>
            <person name="Shono N."/>
            <person name="Ito K."/>
            <person name="Nakamura R."/>
            <person name="Sueoka K."/>
            <person name="Harayama S."/>
            <person name="Ohkuma M."/>
        </authorList>
    </citation>
    <scope>NUCLEOTIDE SEQUENCE [LARGE SCALE GENOMIC DNA]</scope>
    <source>
        <strain evidence="2 3">JCM 13498</strain>
    </source>
</reference>
<evidence type="ECO:0000259" key="1">
    <source>
        <dbReference type="Pfam" id="PF07883"/>
    </source>
</evidence>
<proteinExistence type="predicted"/>
<dbReference type="SUPFAM" id="SSF51182">
    <property type="entry name" value="RmlC-like cupins"/>
    <property type="match status" value="1"/>
</dbReference>
<dbReference type="AlphaFoldDB" id="A0A5M4B2L9"/>
<accession>A0A5M4B2L9</accession>
<dbReference type="EMBL" id="BLAX01000001">
    <property type="protein sequence ID" value="GET34043.1"/>
    <property type="molecule type" value="Genomic_DNA"/>
</dbReference>
<dbReference type="RefSeq" id="WP_025863913.1">
    <property type="nucleotide sequence ID" value="NZ_BLAX01000001.1"/>
</dbReference>
<dbReference type="PANTHER" id="PTHR36440:SF1">
    <property type="entry name" value="PUTATIVE (AFU_ORTHOLOGUE AFUA_8G07350)-RELATED"/>
    <property type="match status" value="1"/>
</dbReference>
<dbReference type="OrthoDB" id="72027at2"/>
<dbReference type="PANTHER" id="PTHR36440">
    <property type="entry name" value="PUTATIVE (AFU_ORTHOLOGUE AFUA_8G07350)-RELATED"/>
    <property type="match status" value="1"/>
</dbReference>
<evidence type="ECO:0000313" key="2">
    <source>
        <dbReference type="EMBL" id="GET34043.1"/>
    </source>
</evidence>
<protein>
    <recommendedName>
        <fullName evidence="1">Cupin type-2 domain-containing protein</fullName>
    </recommendedName>
</protein>
<keyword evidence="3" id="KW-1185">Reference proteome</keyword>
<feature type="domain" description="Cupin type-2" evidence="1">
    <location>
        <begin position="42"/>
        <end position="101"/>
    </location>
</feature>
<comment type="caution">
    <text evidence="2">The sequence shown here is derived from an EMBL/GenBank/DDBJ whole genome shotgun (WGS) entry which is preliminary data.</text>
</comment>
<organism evidence="2 3">
    <name type="scientific">Prolixibacter bellariivorans</name>
    <dbReference type="NCBI Taxonomy" id="314319"/>
    <lineage>
        <taxon>Bacteria</taxon>
        <taxon>Pseudomonadati</taxon>
        <taxon>Bacteroidota</taxon>
        <taxon>Bacteroidia</taxon>
        <taxon>Marinilabiliales</taxon>
        <taxon>Prolixibacteraceae</taxon>
        <taxon>Prolixibacter</taxon>
    </lineage>
</organism>